<reference evidence="1 2" key="2">
    <citation type="journal article" date="2014" name="Genome Announc.">
        <title>Complete Genome Sequence of Methanoregula formicica SMSPT, a Mesophilic Hydrogenotrophic Methanogen Isolated from a Methanogenic Upflow Anaerobic Sludge Blanket Reactor.</title>
        <authorList>
            <person name="Yamamoto K."/>
            <person name="Tamaki H."/>
            <person name="Cadillo-Quiroz H."/>
            <person name="Imachi H."/>
            <person name="Kyrpides N."/>
            <person name="Woyke T."/>
            <person name="Goodwin L."/>
            <person name="Zinder S.H."/>
            <person name="Kamagata Y."/>
            <person name="Liu W.T."/>
        </authorList>
    </citation>
    <scope>NUCLEOTIDE SEQUENCE [LARGE SCALE GENOMIC DNA]</scope>
    <source>
        <strain evidence="2">DSM 22288 / NBRC 105244 / SMSP</strain>
    </source>
</reference>
<organism evidence="1 2">
    <name type="scientific">Methanoregula formicica (strain DSM 22288 / NBRC 105244 / SMSP)</name>
    <dbReference type="NCBI Taxonomy" id="593750"/>
    <lineage>
        <taxon>Archaea</taxon>
        <taxon>Methanobacteriati</taxon>
        <taxon>Methanobacteriota</taxon>
        <taxon>Stenosarchaea group</taxon>
        <taxon>Methanomicrobia</taxon>
        <taxon>Methanomicrobiales</taxon>
        <taxon>Methanoregulaceae</taxon>
        <taxon>Methanoregula</taxon>
    </lineage>
</organism>
<dbReference type="STRING" id="593750.Metfor_1368"/>
<accession>L0HCD5</accession>
<dbReference type="AlphaFoldDB" id="L0HCD5"/>
<dbReference type="Proteomes" id="UP000010824">
    <property type="component" value="Chromosome"/>
</dbReference>
<sequence>MAKDPLDEFIDHIACTDTDAGSGEALLFTRRIPSGFVPLGESSQISGSDRGNIIMAFIQKHNTNTLEKNMPYSMPVLIEEGDRATEDLVQKILDDEKFLKKVADKIAESMSQRGRGVPA</sequence>
<evidence type="ECO:0000313" key="2">
    <source>
        <dbReference type="Proteomes" id="UP000010824"/>
    </source>
</evidence>
<name>L0HCD5_METFS</name>
<proteinExistence type="predicted"/>
<dbReference type="HOGENOM" id="CLU_2056051_0_0_2"/>
<reference evidence="2" key="1">
    <citation type="submission" date="2011-12" db="EMBL/GenBank/DDBJ databases">
        <title>Complete sequence of Methanoregula formicicum SMSP.</title>
        <authorList>
            <person name="Lucas S."/>
            <person name="Han J."/>
            <person name="Lapidus A."/>
            <person name="Cheng J.-F."/>
            <person name="Goodwin L."/>
            <person name="Pitluck S."/>
            <person name="Peters L."/>
            <person name="Ovchinnikova G."/>
            <person name="Teshima H."/>
            <person name="Detter J.C."/>
            <person name="Han C."/>
            <person name="Tapia R."/>
            <person name="Land M."/>
            <person name="Hauser L."/>
            <person name="Kyrpides N."/>
            <person name="Ivanova N."/>
            <person name="Pagani I."/>
            <person name="Imachi H."/>
            <person name="Tamaki H."/>
            <person name="Sekiguchi Y."/>
            <person name="Kamagata Y."/>
            <person name="Cadillo-Quiroz H."/>
            <person name="Zinder S."/>
            <person name="Liu W.-T."/>
            <person name="Woyke T."/>
        </authorList>
    </citation>
    <scope>NUCLEOTIDE SEQUENCE [LARGE SCALE GENOMIC DNA]</scope>
    <source>
        <strain evidence="2">DSM 22288 / NBRC 105244 / SMSP</strain>
    </source>
</reference>
<protein>
    <submittedName>
        <fullName evidence="1">Uncharacterized protein</fullName>
    </submittedName>
</protein>
<dbReference type="EMBL" id="CP003167">
    <property type="protein sequence ID" value="AGB02407.1"/>
    <property type="molecule type" value="Genomic_DNA"/>
</dbReference>
<evidence type="ECO:0000313" key="1">
    <source>
        <dbReference type="EMBL" id="AGB02407.1"/>
    </source>
</evidence>
<dbReference type="InParanoid" id="L0HCD5"/>
<dbReference type="KEGG" id="mfo:Metfor_1368"/>
<gene>
    <name evidence="1" type="ordered locus">Metfor_1368</name>
</gene>
<dbReference type="GeneID" id="14307757"/>
<keyword evidence="2" id="KW-1185">Reference proteome</keyword>
<dbReference type="RefSeq" id="WP_015285370.1">
    <property type="nucleotide sequence ID" value="NC_019943.1"/>
</dbReference>